<evidence type="ECO:0000313" key="1">
    <source>
        <dbReference type="EMBL" id="KAI5649842.1"/>
    </source>
</evidence>
<dbReference type="EMBL" id="CM044708">
    <property type="protein sequence ID" value="KAI5649842.1"/>
    <property type="molecule type" value="Genomic_DNA"/>
</dbReference>
<accession>A0ACB9ZSC4</accession>
<proteinExistence type="predicted"/>
<organism evidence="1 2">
    <name type="scientific">Catharanthus roseus</name>
    <name type="common">Madagascar periwinkle</name>
    <name type="synonym">Vinca rosea</name>
    <dbReference type="NCBI Taxonomy" id="4058"/>
    <lineage>
        <taxon>Eukaryota</taxon>
        <taxon>Viridiplantae</taxon>
        <taxon>Streptophyta</taxon>
        <taxon>Embryophyta</taxon>
        <taxon>Tracheophyta</taxon>
        <taxon>Spermatophyta</taxon>
        <taxon>Magnoliopsida</taxon>
        <taxon>eudicotyledons</taxon>
        <taxon>Gunneridae</taxon>
        <taxon>Pentapetalae</taxon>
        <taxon>asterids</taxon>
        <taxon>lamiids</taxon>
        <taxon>Gentianales</taxon>
        <taxon>Apocynaceae</taxon>
        <taxon>Rauvolfioideae</taxon>
        <taxon>Vinceae</taxon>
        <taxon>Catharanthinae</taxon>
        <taxon>Catharanthus</taxon>
    </lineage>
</organism>
<dbReference type="Proteomes" id="UP001060085">
    <property type="component" value="Linkage Group LG08"/>
</dbReference>
<reference evidence="2" key="1">
    <citation type="journal article" date="2023" name="Nat. Plants">
        <title>Single-cell RNA sequencing provides a high-resolution roadmap for understanding the multicellular compartmentation of specialized metabolism.</title>
        <authorList>
            <person name="Sun S."/>
            <person name="Shen X."/>
            <person name="Li Y."/>
            <person name="Li Y."/>
            <person name="Wang S."/>
            <person name="Li R."/>
            <person name="Zhang H."/>
            <person name="Shen G."/>
            <person name="Guo B."/>
            <person name="Wei J."/>
            <person name="Xu J."/>
            <person name="St-Pierre B."/>
            <person name="Chen S."/>
            <person name="Sun C."/>
        </authorList>
    </citation>
    <scope>NUCLEOTIDE SEQUENCE [LARGE SCALE GENOMIC DNA]</scope>
</reference>
<name>A0ACB9ZSC4_CATRO</name>
<protein>
    <submittedName>
        <fullName evidence="1">Uncharacterized protein</fullName>
    </submittedName>
</protein>
<sequence length="249" mass="28825">MTKNPRALREYFTPNTYNSPIGNRLPKIEANHFKIKASTIQMLPSFYGLDSENPYKHIDEFLEIRSTFKLPSVTYDAIRLRLFPFSLKDKAEHWLHTRDRVGSWAEMSNKFLKKYFPMGKLTGLIMSKDGHILTQSHQEGPSDSSRMNLNETLRSIDVEELKKGKSSAIMEQRVGDNLDYGDNPNIGQAYHGGCYDNQQGNKPLDKIKWKMPSFKSESDPNSKDREFEAQGKHHKLFTKYSIDEKQSRN</sequence>
<keyword evidence="2" id="KW-1185">Reference proteome</keyword>
<comment type="caution">
    <text evidence="1">The sequence shown here is derived from an EMBL/GenBank/DDBJ whole genome shotgun (WGS) entry which is preliminary data.</text>
</comment>
<evidence type="ECO:0000313" key="2">
    <source>
        <dbReference type="Proteomes" id="UP001060085"/>
    </source>
</evidence>
<gene>
    <name evidence="1" type="ORF">M9H77_35847</name>
</gene>